<accession>A0A6C0BAE8</accession>
<evidence type="ECO:0000313" key="1">
    <source>
        <dbReference type="EMBL" id="QHS89076.1"/>
    </source>
</evidence>
<name>A0A6C0BAE8_9ZZZZ</name>
<reference evidence="1" key="1">
    <citation type="journal article" date="2020" name="Nature">
        <title>Giant virus diversity and host interactions through global metagenomics.</title>
        <authorList>
            <person name="Schulz F."/>
            <person name="Roux S."/>
            <person name="Paez-Espino D."/>
            <person name="Jungbluth S."/>
            <person name="Walsh D.A."/>
            <person name="Denef V.J."/>
            <person name="McMahon K.D."/>
            <person name="Konstantinidis K.T."/>
            <person name="Eloe-Fadrosh E.A."/>
            <person name="Kyrpides N.C."/>
            <person name="Woyke T."/>
        </authorList>
    </citation>
    <scope>NUCLEOTIDE SEQUENCE</scope>
    <source>
        <strain evidence="1">GVMAG-M-3300010158-59</strain>
    </source>
</reference>
<dbReference type="EMBL" id="MN739104">
    <property type="protein sequence ID" value="QHS89076.1"/>
    <property type="molecule type" value="Genomic_DNA"/>
</dbReference>
<dbReference type="AlphaFoldDB" id="A0A6C0BAE8"/>
<organism evidence="1">
    <name type="scientific">viral metagenome</name>
    <dbReference type="NCBI Taxonomy" id="1070528"/>
    <lineage>
        <taxon>unclassified sequences</taxon>
        <taxon>metagenomes</taxon>
        <taxon>organismal metagenomes</taxon>
    </lineage>
</organism>
<sequence length="174" mass="20529">MSYEIIKQKDGIVFQKNMNSSEYRIVSSLKLKKKTNILDITKNNEFFKLIAVLNRDEIISYENKNDIITIGLSSEIMKEFNDVYILHVTSKICNVTENSCEIIGKSVPYKKECSRVFILEYFIIKQTIQNETYNIIFSYCFDDLPENVLNNREFELFSNFMINIVHKLNLYICN</sequence>
<proteinExistence type="predicted"/>
<protein>
    <submittedName>
        <fullName evidence="1">Uncharacterized protein</fullName>
    </submittedName>
</protein>